<comment type="catalytic activity">
    <reaction evidence="12">
        <text>a hydroperoxide + [thioredoxin]-dithiol = an alcohol + [thioredoxin]-disulfide + H2O</text>
        <dbReference type="Rhea" id="RHEA:62620"/>
        <dbReference type="Rhea" id="RHEA-COMP:10698"/>
        <dbReference type="Rhea" id="RHEA-COMP:10700"/>
        <dbReference type="ChEBI" id="CHEBI:15377"/>
        <dbReference type="ChEBI" id="CHEBI:29950"/>
        <dbReference type="ChEBI" id="CHEBI:30879"/>
        <dbReference type="ChEBI" id="CHEBI:35924"/>
        <dbReference type="ChEBI" id="CHEBI:50058"/>
        <dbReference type="EC" id="1.11.1.24"/>
    </reaction>
</comment>
<dbReference type="PANTHER" id="PTHR42801">
    <property type="entry name" value="THIOREDOXIN-DEPENDENT PEROXIDE REDUCTASE"/>
    <property type="match status" value="1"/>
</dbReference>
<dbReference type="GO" id="GO:0008379">
    <property type="term" value="F:thioredoxin peroxidase activity"/>
    <property type="evidence" value="ECO:0007669"/>
    <property type="project" value="TreeGrafter"/>
</dbReference>
<dbReference type="Gene3D" id="3.40.30.10">
    <property type="entry name" value="Glutaredoxin"/>
    <property type="match status" value="1"/>
</dbReference>
<comment type="function">
    <text evidence="1">Thiol-specific peroxidase that catalyzes the reduction of hydrogen peroxide and organic hydroperoxides to water and alcohols, respectively. Plays a role in cell protection against oxidative stress by detoxifying peroxides and as sensor of hydrogen peroxide-mediated signaling events.</text>
</comment>
<feature type="domain" description="Thioredoxin" evidence="14">
    <location>
        <begin position="4"/>
        <end position="155"/>
    </location>
</feature>
<dbReference type="InterPro" id="IPR013766">
    <property type="entry name" value="Thioredoxin_domain"/>
</dbReference>
<dbReference type="SUPFAM" id="SSF52833">
    <property type="entry name" value="Thioredoxin-like"/>
    <property type="match status" value="1"/>
</dbReference>
<dbReference type="EMBL" id="JAGIBU010000005">
    <property type="protein sequence ID" value="MBS7824884.1"/>
    <property type="molecule type" value="Genomic_DNA"/>
</dbReference>
<name>A0A165HFG0_9GAMM</name>
<comment type="caution">
    <text evidence="15">The sequence shown here is derived from an EMBL/GenBank/DDBJ whole genome shotgun (WGS) entry which is preliminary data.</text>
</comment>
<dbReference type="InterPro" id="IPR036249">
    <property type="entry name" value="Thioredoxin-like_sf"/>
</dbReference>
<evidence type="ECO:0000256" key="8">
    <source>
        <dbReference type="ARBA" id="ARBA00023284"/>
    </source>
</evidence>
<accession>A0A165HFG0</accession>
<keyword evidence="6" id="KW-0560">Oxidoreductase</keyword>
<evidence type="ECO:0000256" key="11">
    <source>
        <dbReference type="ARBA" id="ARBA00042639"/>
    </source>
</evidence>
<dbReference type="GO" id="GO:0034599">
    <property type="term" value="P:cellular response to oxidative stress"/>
    <property type="evidence" value="ECO:0007669"/>
    <property type="project" value="TreeGrafter"/>
</dbReference>
<dbReference type="PROSITE" id="PS51352">
    <property type="entry name" value="THIOREDOXIN_2"/>
    <property type="match status" value="1"/>
</dbReference>
<evidence type="ECO:0000256" key="12">
    <source>
        <dbReference type="ARBA" id="ARBA00049091"/>
    </source>
</evidence>
<keyword evidence="7" id="KW-1015">Disulfide bond</keyword>
<dbReference type="FunFam" id="3.40.30.10:FF:000007">
    <property type="entry name" value="Thioredoxin-dependent thiol peroxidase"/>
    <property type="match status" value="1"/>
</dbReference>
<dbReference type="PIRSF" id="PIRSF000239">
    <property type="entry name" value="AHPC"/>
    <property type="match status" value="1"/>
</dbReference>
<evidence type="ECO:0000256" key="7">
    <source>
        <dbReference type="ARBA" id="ARBA00023157"/>
    </source>
</evidence>
<dbReference type="AlphaFoldDB" id="A0A165HFG0"/>
<dbReference type="InterPro" id="IPR024706">
    <property type="entry name" value="Peroxiredoxin_AhpC-typ"/>
</dbReference>
<evidence type="ECO:0000256" key="4">
    <source>
        <dbReference type="ARBA" id="ARBA00022559"/>
    </source>
</evidence>
<evidence type="ECO:0000256" key="6">
    <source>
        <dbReference type="ARBA" id="ARBA00023002"/>
    </source>
</evidence>
<dbReference type="PANTHER" id="PTHR42801:SF4">
    <property type="entry name" value="AHPC_TSA FAMILY PROTEIN"/>
    <property type="match status" value="1"/>
</dbReference>
<dbReference type="InterPro" id="IPR050924">
    <property type="entry name" value="Peroxiredoxin_BCP/PrxQ"/>
</dbReference>
<reference evidence="15" key="1">
    <citation type="submission" date="2021-03" db="EMBL/GenBank/DDBJ databases">
        <title>Identification and antibiotic profiling of Wohlfahrtiimonas chitiniclastica, an underestimated human pathogen.</title>
        <authorList>
            <person name="Kopf A."/>
            <person name="Bunk B."/>
            <person name="Coldewey S."/>
            <person name="Gunzer F."/>
            <person name="Riedel T."/>
            <person name="Schroettner P."/>
        </authorList>
    </citation>
    <scope>NUCLEOTIDE SEQUENCE</scope>
    <source>
        <strain evidence="15">DSM 100917</strain>
    </source>
</reference>
<sequence>MSIEENIQTLWSQKFPTQHGEVSLSDIAATHDKIVLYFYPKDNTPGCTTEAGDFEANLAAFTALNAAVVGVSRDSVGSHQKFVDKLNLTFTLISDKESIICNAFDVIKEKNLYGKIGFGVERSTFVLDQTGNILHEWRKVKVPEHVQTVLKTLQG</sequence>
<dbReference type="RefSeq" id="WP_008316440.1">
    <property type="nucleotide sequence ID" value="NZ_CP115969.1"/>
</dbReference>
<evidence type="ECO:0000256" key="13">
    <source>
        <dbReference type="PIRSR" id="PIRSR000239-1"/>
    </source>
</evidence>
<comment type="similarity">
    <text evidence="10">Belongs to the peroxiredoxin family. BCP/PrxQ subfamily.</text>
</comment>
<evidence type="ECO:0000256" key="2">
    <source>
        <dbReference type="ARBA" id="ARBA00011245"/>
    </source>
</evidence>
<comment type="subunit">
    <text evidence="2">Monomer.</text>
</comment>
<evidence type="ECO:0000256" key="10">
    <source>
        <dbReference type="ARBA" id="ARBA00038489"/>
    </source>
</evidence>
<keyword evidence="4" id="KW-0575">Peroxidase</keyword>
<gene>
    <name evidence="15" type="ORF">J7561_06660</name>
</gene>
<dbReference type="Pfam" id="PF00578">
    <property type="entry name" value="AhpC-TSA"/>
    <property type="match status" value="1"/>
</dbReference>
<protein>
    <recommendedName>
        <fullName evidence="3">thioredoxin-dependent peroxiredoxin</fullName>
        <ecNumber evidence="3">1.11.1.24</ecNumber>
    </recommendedName>
    <alternativeName>
        <fullName evidence="9">Thioredoxin peroxidase</fullName>
    </alternativeName>
    <alternativeName>
        <fullName evidence="11">Thioredoxin-dependent peroxiredoxin Bcp</fullName>
    </alternativeName>
</protein>
<dbReference type="Proteomes" id="UP000680020">
    <property type="component" value="Unassembled WGS sequence"/>
</dbReference>
<evidence type="ECO:0000256" key="9">
    <source>
        <dbReference type="ARBA" id="ARBA00032824"/>
    </source>
</evidence>
<dbReference type="InterPro" id="IPR000866">
    <property type="entry name" value="AhpC/TSA"/>
</dbReference>
<evidence type="ECO:0000256" key="5">
    <source>
        <dbReference type="ARBA" id="ARBA00022862"/>
    </source>
</evidence>
<evidence type="ECO:0000256" key="1">
    <source>
        <dbReference type="ARBA" id="ARBA00003330"/>
    </source>
</evidence>
<dbReference type="EC" id="1.11.1.24" evidence="3"/>
<dbReference type="CDD" id="cd03017">
    <property type="entry name" value="PRX_BCP"/>
    <property type="match status" value="1"/>
</dbReference>
<evidence type="ECO:0000313" key="15">
    <source>
        <dbReference type="EMBL" id="MBS7824884.1"/>
    </source>
</evidence>
<evidence type="ECO:0000256" key="3">
    <source>
        <dbReference type="ARBA" id="ARBA00013017"/>
    </source>
</evidence>
<organism evidence="15 16">
    <name type="scientific">Wohlfahrtiimonas chitiniclastica</name>
    <dbReference type="NCBI Taxonomy" id="400946"/>
    <lineage>
        <taxon>Bacteria</taxon>
        <taxon>Pseudomonadati</taxon>
        <taxon>Pseudomonadota</taxon>
        <taxon>Gammaproteobacteria</taxon>
        <taxon>Cardiobacteriales</taxon>
        <taxon>Ignatzschineriaceae</taxon>
        <taxon>Wohlfahrtiimonas</taxon>
    </lineage>
</organism>
<keyword evidence="8" id="KW-0676">Redox-active center</keyword>
<proteinExistence type="inferred from homology"/>
<dbReference type="GO" id="GO:0045454">
    <property type="term" value="P:cell redox homeostasis"/>
    <property type="evidence" value="ECO:0007669"/>
    <property type="project" value="TreeGrafter"/>
</dbReference>
<dbReference type="GO" id="GO:0005737">
    <property type="term" value="C:cytoplasm"/>
    <property type="evidence" value="ECO:0007669"/>
    <property type="project" value="TreeGrafter"/>
</dbReference>
<feature type="active site" description="Cysteine sulfenic acid (-SOH) intermediate; for peroxidase activity" evidence="13">
    <location>
        <position position="47"/>
    </location>
</feature>
<evidence type="ECO:0000313" key="16">
    <source>
        <dbReference type="Proteomes" id="UP000680020"/>
    </source>
</evidence>
<keyword evidence="5" id="KW-0049">Antioxidant</keyword>
<evidence type="ECO:0000259" key="14">
    <source>
        <dbReference type="PROSITE" id="PS51352"/>
    </source>
</evidence>